<dbReference type="InterPro" id="IPR003961">
    <property type="entry name" value="FN3_dom"/>
</dbReference>
<gene>
    <name evidence="4" type="ORF">QR680_001181</name>
</gene>
<sequence>MSKFFLYFILLFTYFTIGSARAPSEPRNIEVVLVNASAVKVSWERPARTNGDLIGYYIFKEKLENGEPIGTKLQTALAIYDANKTSALIAELEPNTEYSFRVSALNRQGDGEYSEAKSIMTGGLPPSEPITQSVSLLSDEPPLRARIEWMPPKITYNMPISKYVVWYRPAERQSFQQMEVPGTQTFVEINNLLMGREYIIKVAAANDDGLSQNATESLITPAGIPDSEPLNVRYDVADQNMTVTWDPPAVDQRNGNITYYRAVLTPFHPGEKRMEMNVTGRSATFPASPKKAYSFRVAAATMKGLGPYSPVLNIDPNPSVATRCAVTLGSGSDEAAYLMI</sequence>
<dbReference type="InterPro" id="IPR036116">
    <property type="entry name" value="FN3_sf"/>
</dbReference>
<name>A0AA39GYU1_9BILA</name>
<comment type="caution">
    <text evidence="4">The sequence shown here is derived from an EMBL/GenBank/DDBJ whole genome shotgun (WGS) entry which is preliminary data.</text>
</comment>
<keyword evidence="2" id="KW-0732">Signal</keyword>
<dbReference type="Gene3D" id="2.60.40.10">
    <property type="entry name" value="Immunoglobulins"/>
    <property type="match status" value="3"/>
</dbReference>
<dbReference type="InterPro" id="IPR013783">
    <property type="entry name" value="Ig-like_fold"/>
</dbReference>
<keyword evidence="1" id="KW-0677">Repeat</keyword>
<dbReference type="PRINTS" id="PR00014">
    <property type="entry name" value="FNTYPEIII"/>
</dbReference>
<evidence type="ECO:0000259" key="3">
    <source>
        <dbReference type="PROSITE" id="PS50853"/>
    </source>
</evidence>
<dbReference type="SMART" id="SM00060">
    <property type="entry name" value="FN3"/>
    <property type="match status" value="3"/>
</dbReference>
<dbReference type="InterPro" id="IPR050991">
    <property type="entry name" value="ECM_Regulatory_Proteins"/>
</dbReference>
<proteinExistence type="predicted"/>
<feature type="domain" description="Fibronectin type-III" evidence="3">
    <location>
        <begin position="25"/>
        <end position="127"/>
    </location>
</feature>
<dbReference type="PROSITE" id="PS50853">
    <property type="entry name" value="FN3"/>
    <property type="match status" value="3"/>
</dbReference>
<feature type="domain" description="Fibronectin type-III" evidence="3">
    <location>
        <begin position="228"/>
        <end position="319"/>
    </location>
</feature>
<dbReference type="Pfam" id="PF00041">
    <property type="entry name" value="fn3"/>
    <property type="match status" value="3"/>
</dbReference>
<dbReference type="AlphaFoldDB" id="A0AA39GYU1"/>
<evidence type="ECO:0000256" key="1">
    <source>
        <dbReference type="ARBA" id="ARBA00022737"/>
    </source>
</evidence>
<dbReference type="FunFam" id="2.60.40.10:FF:000028">
    <property type="entry name" value="Neuronal cell adhesion molecule"/>
    <property type="match status" value="1"/>
</dbReference>
<dbReference type="Proteomes" id="UP001175271">
    <property type="component" value="Unassembled WGS sequence"/>
</dbReference>
<evidence type="ECO:0000313" key="5">
    <source>
        <dbReference type="Proteomes" id="UP001175271"/>
    </source>
</evidence>
<keyword evidence="5" id="KW-1185">Reference proteome</keyword>
<dbReference type="SUPFAM" id="SSF49265">
    <property type="entry name" value="Fibronectin type III"/>
    <property type="match status" value="2"/>
</dbReference>
<accession>A0AA39GYU1</accession>
<dbReference type="PANTHER" id="PTHR46708:SF11">
    <property type="entry name" value="RECEPTOR-TYPE TYROSINE-PROTEIN PHOSPHATASE ETA-LIKE"/>
    <property type="match status" value="1"/>
</dbReference>
<dbReference type="CDD" id="cd00063">
    <property type="entry name" value="FN3"/>
    <property type="match status" value="3"/>
</dbReference>
<feature type="domain" description="Fibronectin type-III" evidence="3">
    <location>
        <begin position="130"/>
        <end position="227"/>
    </location>
</feature>
<organism evidence="4 5">
    <name type="scientific">Steinernema hermaphroditum</name>
    <dbReference type="NCBI Taxonomy" id="289476"/>
    <lineage>
        <taxon>Eukaryota</taxon>
        <taxon>Metazoa</taxon>
        <taxon>Ecdysozoa</taxon>
        <taxon>Nematoda</taxon>
        <taxon>Chromadorea</taxon>
        <taxon>Rhabditida</taxon>
        <taxon>Tylenchina</taxon>
        <taxon>Panagrolaimomorpha</taxon>
        <taxon>Strongyloidoidea</taxon>
        <taxon>Steinernematidae</taxon>
        <taxon>Steinernema</taxon>
    </lineage>
</organism>
<dbReference type="EMBL" id="JAUCMV010000005">
    <property type="protein sequence ID" value="KAK0395233.1"/>
    <property type="molecule type" value="Genomic_DNA"/>
</dbReference>
<dbReference type="PANTHER" id="PTHR46708">
    <property type="entry name" value="TENASCIN"/>
    <property type="match status" value="1"/>
</dbReference>
<evidence type="ECO:0000313" key="4">
    <source>
        <dbReference type="EMBL" id="KAK0395233.1"/>
    </source>
</evidence>
<feature type="signal peptide" evidence="2">
    <location>
        <begin position="1"/>
        <end position="20"/>
    </location>
</feature>
<evidence type="ECO:0000256" key="2">
    <source>
        <dbReference type="SAM" id="SignalP"/>
    </source>
</evidence>
<feature type="chain" id="PRO_5041441831" description="Fibronectin type-III domain-containing protein" evidence="2">
    <location>
        <begin position="21"/>
        <end position="340"/>
    </location>
</feature>
<reference evidence="4" key="1">
    <citation type="submission" date="2023-06" db="EMBL/GenBank/DDBJ databases">
        <title>Genomic analysis of the entomopathogenic nematode Steinernema hermaphroditum.</title>
        <authorList>
            <person name="Schwarz E.M."/>
            <person name="Heppert J.K."/>
            <person name="Baniya A."/>
            <person name="Schwartz H.T."/>
            <person name="Tan C.-H."/>
            <person name="Antoshechkin I."/>
            <person name="Sternberg P.W."/>
            <person name="Goodrich-Blair H."/>
            <person name="Dillman A.R."/>
        </authorList>
    </citation>
    <scope>NUCLEOTIDE SEQUENCE</scope>
    <source>
        <strain evidence="4">PS9179</strain>
        <tissue evidence="4">Whole animal</tissue>
    </source>
</reference>
<protein>
    <recommendedName>
        <fullName evidence="3">Fibronectin type-III domain-containing protein</fullName>
    </recommendedName>
</protein>